<dbReference type="EMBL" id="JACHJP010000009">
    <property type="protein sequence ID" value="MBB4919232.1"/>
    <property type="molecule type" value="Genomic_DNA"/>
</dbReference>
<feature type="compositionally biased region" description="Low complexity" evidence="1">
    <location>
        <begin position="1"/>
        <end position="12"/>
    </location>
</feature>
<evidence type="ECO:0000313" key="2">
    <source>
        <dbReference type="EMBL" id="MBB4919232.1"/>
    </source>
</evidence>
<name>A0A7W7QSZ2_9ACTN</name>
<feature type="region of interest" description="Disordered" evidence="1">
    <location>
        <begin position="1"/>
        <end position="37"/>
    </location>
</feature>
<dbReference type="AlphaFoldDB" id="A0A7W7QSZ2"/>
<sequence>MAPSRSSASASPQFGQPVTGAWVYPGGGGYESTMTRI</sequence>
<protein>
    <submittedName>
        <fullName evidence="2">Uncharacterized protein</fullName>
    </submittedName>
</protein>
<dbReference type="Proteomes" id="UP000552644">
    <property type="component" value="Unassembled WGS sequence"/>
</dbReference>
<proteinExistence type="predicted"/>
<comment type="caution">
    <text evidence="2">The sequence shown here is derived from an EMBL/GenBank/DDBJ whole genome shotgun (WGS) entry which is preliminary data.</text>
</comment>
<evidence type="ECO:0000256" key="1">
    <source>
        <dbReference type="SAM" id="MobiDB-lite"/>
    </source>
</evidence>
<gene>
    <name evidence="2" type="ORF">FHS44_006374</name>
</gene>
<evidence type="ECO:0000313" key="3">
    <source>
        <dbReference type="Proteomes" id="UP000552644"/>
    </source>
</evidence>
<accession>A0A7W7QSZ2</accession>
<organism evidence="2 3">
    <name type="scientific">Streptosporangium saharense</name>
    <dbReference type="NCBI Taxonomy" id="1706840"/>
    <lineage>
        <taxon>Bacteria</taxon>
        <taxon>Bacillati</taxon>
        <taxon>Actinomycetota</taxon>
        <taxon>Actinomycetes</taxon>
        <taxon>Streptosporangiales</taxon>
        <taxon>Streptosporangiaceae</taxon>
        <taxon>Streptosporangium</taxon>
    </lineage>
</organism>
<keyword evidence="3" id="KW-1185">Reference proteome</keyword>
<reference evidence="2 3" key="1">
    <citation type="submission" date="2020-08" db="EMBL/GenBank/DDBJ databases">
        <title>Genomic Encyclopedia of Type Strains, Phase III (KMG-III): the genomes of soil and plant-associated and newly described type strains.</title>
        <authorList>
            <person name="Whitman W."/>
        </authorList>
    </citation>
    <scope>NUCLEOTIDE SEQUENCE [LARGE SCALE GENOMIC DNA]</scope>
    <source>
        <strain evidence="2 3">CECT 8840</strain>
    </source>
</reference>